<dbReference type="InterPro" id="IPR029058">
    <property type="entry name" value="AB_hydrolase_fold"/>
</dbReference>
<name>A0A940WCI4_9ACTN</name>
<comment type="caution">
    <text evidence="5">The sequence shown here is derived from an EMBL/GenBank/DDBJ whole genome shotgun (WGS) entry which is preliminary data.</text>
</comment>
<dbReference type="AlphaFoldDB" id="A0A940WCI4"/>
<proteinExistence type="inferred from homology"/>
<dbReference type="Gene3D" id="3.40.50.1820">
    <property type="entry name" value="alpha/beta hydrolase"/>
    <property type="match status" value="1"/>
</dbReference>
<reference evidence="5" key="1">
    <citation type="submission" date="2021-02" db="EMBL/GenBank/DDBJ databases">
        <title>Draft genome sequence of Microbispora sp. RL4-1S isolated from rice leaves in Thailand.</title>
        <authorList>
            <person name="Muangham S."/>
            <person name="Duangmal K."/>
        </authorList>
    </citation>
    <scope>NUCLEOTIDE SEQUENCE</scope>
    <source>
        <strain evidence="5">RL4-1S</strain>
    </source>
</reference>
<evidence type="ECO:0000259" key="4">
    <source>
        <dbReference type="Pfam" id="PF08386"/>
    </source>
</evidence>
<dbReference type="Proteomes" id="UP000674234">
    <property type="component" value="Unassembled WGS sequence"/>
</dbReference>
<feature type="domain" description="Peptidase S33 tripeptidyl aminopeptidase-like C-terminal" evidence="4">
    <location>
        <begin position="377"/>
        <end position="468"/>
    </location>
</feature>
<dbReference type="PANTHER" id="PTHR43248">
    <property type="entry name" value="2-SUCCINYL-6-HYDROXY-2,4-CYCLOHEXADIENE-1-CARBOXYLATE SYNTHASE"/>
    <property type="match status" value="1"/>
</dbReference>
<organism evidence="5 6">
    <name type="scientific">Microbispora oryzae</name>
    <dbReference type="NCBI Taxonomy" id="2806554"/>
    <lineage>
        <taxon>Bacteria</taxon>
        <taxon>Bacillati</taxon>
        <taxon>Actinomycetota</taxon>
        <taxon>Actinomycetes</taxon>
        <taxon>Streptosporangiales</taxon>
        <taxon>Streptosporangiaceae</taxon>
        <taxon>Microbispora</taxon>
    </lineage>
</organism>
<keyword evidence="6" id="KW-1185">Reference proteome</keyword>
<accession>A0A940WCI4</accession>
<dbReference type="EMBL" id="JAFCNB010000002">
    <property type="protein sequence ID" value="MBP2702980.1"/>
    <property type="molecule type" value="Genomic_DNA"/>
</dbReference>
<dbReference type="RefSeq" id="WP_210154300.1">
    <property type="nucleotide sequence ID" value="NZ_JAFCNB010000002.1"/>
</dbReference>
<evidence type="ECO:0000313" key="5">
    <source>
        <dbReference type="EMBL" id="MBP2702980.1"/>
    </source>
</evidence>
<evidence type="ECO:0000256" key="2">
    <source>
        <dbReference type="ARBA" id="ARBA00022729"/>
    </source>
</evidence>
<protein>
    <submittedName>
        <fullName evidence="5">Alpha/beta fold hydrolase</fullName>
    </submittedName>
</protein>
<dbReference type="GO" id="GO:0016787">
    <property type="term" value="F:hydrolase activity"/>
    <property type="evidence" value="ECO:0007669"/>
    <property type="project" value="UniProtKB-KW"/>
</dbReference>
<dbReference type="PANTHER" id="PTHR43248:SF29">
    <property type="entry name" value="TRIPEPTIDYL AMINOPEPTIDASE"/>
    <property type="match status" value="1"/>
</dbReference>
<comment type="similarity">
    <text evidence="1">Belongs to the peptidase S33 family.</text>
</comment>
<dbReference type="InterPro" id="IPR051601">
    <property type="entry name" value="Serine_prot/Carboxylest_S33"/>
</dbReference>
<keyword evidence="2" id="KW-0732">Signal</keyword>
<evidence type="ECO:0000256" key="3">
    <source>
        <dbReference type="ARBA" id="ARBA00022801"/>
    </source>
</evidence>
<sequence length="483" mass="52286">MSQPSSDLTVYYDQPVEWSAPDPGLGGARRATLRVPLDYRRPGERDIEIGVARHEATGHRQGVLMVGPGDDLGNSGLNLLTALLGSLPGALIEAFDVVGFDHRFMGASTPIFCDLEPSERFWVFHYPESFDAEVRYQATVAAKCAAGSLDLLAHANSRNICRDMDVIRGVLAADQINYVGYSYGTYLGAVYGEMFGPHLNRAVLDAICSPDWVWRGLFTDFPENGERALNRWCRWAATRHDTYGLGATGPDVRAGYDAVLAAVDRGDQVTLMGFPLDRTLARLIPVGILNSEKAYPVLADIVRHLRTGADLDAGSLDFLARMFGQPKEESGTVAQLAILAGDAFWPRSPALYEQDMLKAAGEFPWTGAALNGIKAPAFWPVPPTEPPTRLGTDAGGGSYLLVAADEDMSTPWVAARRMHEVLGDRSTFVTVADTAHHRVFPFYGNAGLNELVAGFLLTGRTPGPDHVCVNPDRMLEPVASGPG</sequence>
<keyword evidence="3 5" id="KW-0378">Hydrolase</keyword>
<gene>
    <name evidence="5" type="ORF">JOL79_04080</name>
</gene>
<dbReference type="Pfam" id="PF08386">
    <property type="entry name" value="Abhydrolase_4"/>
    <property type="match status" value="1"/>
</dbReference>
<evidence type="ECO:0000256" key="1">
    <source>
        <dbReference type="ARBA" id="ARBA00010088"/>
    </source>
</evidence>
<evidence type="ECO:0000313" key="6">
    <source>
        <dbReference type="Proteomes" id="UP000674234"/>
    </source>
</evidence>
<dbReference type="InterPro" id="IPR013595">
    <property type="entry name" value="Pept_S33_TAP-like_C"/>
</dbReference>
<dbReference type="SUPFAM" id="SSF53474">
    <property type="entry name" value="alpha/beta-Hydrolases"/>
    <property type="match status" value="1"/>
</dbReference>